<dbReference type="Pfam" id="PF01047">
    <property type="entry name" value="MarR"/>
    <property type="match status" value="1"/>
</dbReference>
<dbReference type="InterPro" id="IPR036388">
    <property type="entry name" value="WH-like_DNA-bd_sf"/>
</dbReference>
<protein>
    <submittedName>
        <fullName evidence="2">MarR family transcriptional regulator</fullName>
    </submittedName>
</protein>
<dbReference type="PROSITE" id="PS50995">
    <property type="entry name" value="HTH_MARR_2"/>
    <property type="match status" value="1"/>
</dbReference>
<feature type="domain" description="HTH marR-type" evidence="1">
    <location>
        <begin position="11"/>
        <end position="147"/>
    </location>
</feature>
<proteinExistence type="predicted"/>
<name>A0A2I1RCK0_9ACTN</name>
<dbReference type="GO" id="GO:0006950">
    <property type="term" value="P:response to stress"/>
    <property type="evidence" value="ECO:0007669"/>
    <property type="project" value="TreeGrafter"/>
</dbReference>
<dbReference type="GO" id="GO:0003700">
    <property type="term" value="F:DNA-binding transcription factor activity"/>
    <property type="evidence" value="ECO:0007669"/>
    <property type="project" value="InterPro"/>
</dbReference>
<dbReference type="PANTHER" id="PTHR33164:SF106">
    <property type="entry name" value="TRANSCRIPTIONAL REGULATORY PROTEIN"/>
    <property type="match status" value="1"/>
</dbReference>
<dbReference type="InterPro" id="IPR036390">
    <property type="entry name" value="WH_DNA-bd_sf"/>
</dbReference>
<dbReference type="EMBL" id="PKJC01000002">
    <property type="protein sequence ID" value="PKZ66786.1"/>
    <property type="molecule type" value="Genomic_DNA"/>
</dbReference>
<dbReference type="Gene3D" id="1.10.10.10">
    <property type="entry name" value="Winged helix-like DNA-binding domain superfamily/Winged helix DNA-binding domain"/>
    <property type="match status" value="1"/>
</dbReference>
<dbReference type="RefSeq" id="WP_101819040.1">
    <property type="nucleotide sequence ID" value="NZ_PKJC01000002.1"/>
</dbReference>
<dbReference type="Proteomes" id="UP000234662">
    <property type="component" value="Unassembled WGS sequence"/>
</dbReference>
<dbReference type="InterPro" id="IPR000835">
    <property type="entry name" value="HTH_MarR-typ"/>
</dbReference>
<dbReference type="PANTHER" id="PTHR33164">
    <property type="entry name" value="TRANSCRIPTIONAL REGULATOR, MARR FAMILY"/>
    <property type="match status" value="1"/>
</dbReference>
<dbReference type="InterPro" id="IPR039422">
    <property type="entry name" value="MarR/SlyA-like"/>
</dbReference>
<dbReference type="SUPFAM" id="SSF46785">
    <property type="entry name" value="Winged helix' DNA-binding domain"/>
    <property type="match status" value="1"/>
</dbReference>
<dbReference type="AlphaFoldDB" id="A0A2I1RCK0"/>
<evidence type="ECO:0000313" key="2">
    <source>
        <dbReference type="EMBL" id="PKZ66786.1"/>
    </source>
</evidence>
<gene>
    <name evidence="2" type="ORF">CYJ73_03300</name>
</gene>
<dbReference type="SMART" id="SM00347">
    <property type="entry name" value="HTH_MARR"/>
    <property type="match status" value="1"/>
</dbReference>
<evidence type="ECO:0000313" key="3">
    <source>
        <dbReference type="Proteomes" id="UP000234662"/>
    </source>
</evidence>
<accession>A0A2I1RCK0</accession>
<evidence type="ECO:0000259" key="1">
    <source>
        <dbReference type="PROSITE" id="PS50995"/>
    </source>
</evidence>
<sequence length="153" mass="17146">MSTEAELAGGPVDTVHQLRALVVDLHLIGAEFARVNGLHATDLRALICLLDAHRNSQVATPGWLKDQLHLNSASVTALVDRMERLGLMRRERDVQDRRRVLLHVTPDAMQLGRSFFGPVIESATARIEKYSAAQRRMIDVFLTDMRHAVDEVD</sequence>
<reference evidence="2 3" key="1">
    <citation type="submission" date="2017-12" db="EMBL/GenBank/DDBJ databases">
        <title>Phylogenetic diversity of female urinary microbiome.</title>
        <authorList>
            <person name="Thomas-White K."/>
            <person name="Wolfe A.J."/>
        </authorList>
    </citation>
    <scope>NUCLEOTIDE SEQUENCE [LARGE SCALE GENOMIC DNA]</scope>
    <source>
        <strain evidence="2 3">UMB0777</strain>
    </source>
</reference>
<comment type="caution">
    <text evidence="2">The sequence shown here is derived from an EMBL/GenBank/DDBJ whole genome shotgun (WGS) entry which is preliminary data.</text>
</comment>
<organism evidence="2 3">
    <name type="scientific">Gordonia terrae</name>
    <dbReference type="NCBI Taxonomy" id="2055"/>
    <lineage>
        <taxon>Bacteria</taxon>
        <taxon>Bacillati</taxon>
        <taxon>Actinomycetota</taxon>
        <taxon>Actinomycetes</taxon>
        <taxon>Mycobacteriales</taxon>
        <taxon>Gordoniaceae</taxon>
        <taxon>Gordonia</taxon>
    </lineage>
</organism>